<evidence type="ECO:0000256" key="2">
    <source>
        <dbReference type="ARBA" id="ARBA00022475"/>
    </source>
</evidence>
<dbReference type="Proteomes" id="UP000321820">
    <property type="component" value="Chromosome"/>
</dbReference>
<dbReference type="PANTHER" id="PTHR30572:SF4">
    <property type="entry name" value="ABC TRANSPORTER PERMEASE YTRF"/>
    <property type="match status" value="1"/>
</dbReference>
<comment type="subcellular location">
    <subcellularLocation>
        <location evidence="1">Cell membrane</location>
        <topology evidence="1">Multi-pass membrane protein</topology>
    </subcellularLocation>
</comment>
<feature type="domain" description="MacB-like periplasmic core" evidence="9">
    <location>
        <begin position="98"/>
        <end position="312"/>
    </location>
</feature>
<dbReference type="InterPro" id="IPR017800">
    <property type="entry name" value="ADOP"/>
</dbReference>
<evidence type="ECO:0000256" key="7">
    <source>
        <dbReference type="SAM" id="Phobius"/>
    </source>
</evidence>
<evidence type="ECO:0000256" key="4">
    <source>
        <dbReference type="ARBA" id="ARBA00022989"/>
    </source>
</evidence>
<dbReference type="OrthoDB" id="102242at2"/>
<dbReference type="AlphaFoldDB" id="A0A5B9E7A7"/>
<evidence type="ECO:0000259" key="8">
    <source>
        <dbReference type="Pfam" id="PF02687"/>
    </source>
</evidence>
<dbReference type="RefSeq" id="WP_147645698.1">
    <property type="nucleotide sequence ID" value="NZ_CP042806.1"/>
</dbReference>
<dbReference type="Pfam" id="PF02687">
    <property type="entry name" value="FtsX"/>
    <property type="match status" value="2"/>
</dbReference>
<proteinExistence type="inferred from homology"/>
<feature type="transmembrane region" description="Helical" evidence="7">
    <location>
        <begin position="402"/>
        <end position="424"/>
    </location>
</feature>
<feature type="domain" description="ABC3 transporter permease C-terminal" evidence="8">
    <location>
        <begin position="761"/>
        <end position="873"/>
    </location>
</feature>
<gene>
    <name evidence="10" type="ORF">FTW19_00180</name>
</gene>
<keyword evidence="5 7" id="KW-0472">Membrane</keyword>
<evidence type="ECO:0000256" key="6">
    <source>
        <dbReference type="ARBA" id="ARBA00038076"/>
    </source>
</evidence>
<keyword evidence="2" id="KW-1003">Cell membrane</keyword>
<organism evidence="10 11">
    <name type="scientific">Terriglobus albidus</name>
    <dbReference type="NCBI Taxonomy" id="1592106"/>
    <lineage>
        <taxon>Bacteria</taxon>
        <taxon>Pseudomonadati</taxon>
        <taxon>Acidobacteriota</taxon>
        <taxon>Terriglobia</taxon>
        <taxon>Terriglobales</taxon>
        <taxon>Acidobacteriaceae</taxon>
        <taxon>Terriglobus</taxon>
    </lineage>
</organism>
<keyword evidence="11" id="KW-1185">Reference proteome</keyword>
<dbReference type="GO" id="GO:0022857">
    <property type="term" value="F:transmembrane transporter activity"/>
    <property type="evidence" value="ECO:0007669"/>
    <property type="project" value="TreeGrafter"/>
</dbReference>
<evidence type="ECO:0000313" key="11">
    <source>
        <dbReference type="Proteomes" id="UP000321820"/>
    </source>
</evidence>
<comment type="similarity">
    <text evidence="6">Belongs to the ABC-4 integral membrane protein family.</text>
</comment>
<name>A0A5B9E7A7_9BACT</name>
<keyword evidence="3 7" id="KW-0812">Transmembrane</keyword>
<feature type="domain" description="ABC3 transporter permease C-terminal" evidence="8">
    <location>
        <begin position="354"/>
        <end position="461"/>
    </location>
</feature>
<feature type="transmembrane region" description="Helical" evidence="7">
    <location>
        <begin position="814"/>
        <end position="832"/>
    </location>
</feature>
<dbReference type="KEGG" id="talb:FTW19_00180"/>
<dbReference type="InterPro" id="IPR050250">
    <property type="entry name" value="Macrolide_Exporter_MacB"/>
</dbReference>
<keyword evidence="4 7" id="KW-1133">Transmembrane helix</keyword>
<protein>
    <submittedName>
        <fullName evidence="10">ABC transporter permease</fullName>
    </submittedName>
</protein>
<dbReference type="GO" id="GO:0005886">
    <property type="term" value="C:plasma membrane"/>
    <property type="evidence" value="ECO:0007669"/>
    <property type="project" value="UniProtKB-SubCell"/>
</dbReference>
<dbReference type="Pfam" id="PF12704">
    <property type="entry name" value="MacB_PCD"/>
    <property type="match status" value="2"/>
</dbReference>
<feature type="transmembrane region" description="Helical" evidence="7">
    <location>
        <begin position="347"/>
        <end position="369"/>
    </location>
</feature>
<feature type="transmembrane region" description="Helical" evidence="7">
    <location>
        <begin position="92"/>
        <end position="115"/>
    </location>
</feature>
<feature type="transmembrane region" description="Helical" evidence="7">
    <location>
        <begin position="754"/>
        <end position="777"/>
    </location>
</feature>
<evidence type="ECO:0000313" key="10">
    <source>
        <dbReference type="EMBL" id="QEE26560.1"/>
    </source>
</evidence>
<dbReference type="NCBIfam" id="NF038403">
    <property type="entry name" value="perm_prefix_1"/>
    <property type="match status" value="1"/>
</dbReference>
<sequence>MIFGFLTRLRFLIFRKRRSELDEEIEFHLEQAITTRIVAGMDPAEARRQALIEFGGIEPTRERCERQRPGWWIGTVMQDVHYAFRGFIRNPLFTISVLVTLALGIGATTAVFSFVDRILFRPLPYADPGRIVSVGFVHPLERQEFVMGRFYVEWQKDQTPFSALAAQSTGSHNCDLVENDPTQLSCISFQASFLPLFGISPALGRNFLPEEDRPNGPNVVMISYGLWKGHYNGDPHILDRMINVDGNPARVVGVLPRDFQFPTLEAADIVSPFALNPAVQQKVNGGFGYPERVFARLKPGVSVAQAYAQMQPLFNDDLKWFPPSAKSETRLSVRTLRDREMQEARPIAWVLFGFVLAVLLIACANVAGLMMARGARRQRELAVRSAIGASRGRLIRQALTEAFVLSFAGSVAGLAIAQALVMVFVRLAPNGIPFISKAHVDLRIAVFTALVSCLCGVIFGLATALQKPGLAALNTKSSMSRSHAFLRSGLVTAQIAVSIILLAGAALLLRSFTKIEEQNLGMQTGGVLTVNVALPWWRYNTNQKVMDFYLRLESSLRRLPGTRAVGLTDSIPPGGWQDGFRFSDVHLQGKPPIPPGTGGTVVGRSVTPDYFRALNIPILRGRNFADQDRIGEERELILSRLLAERLFPGEDPIGKRFLPGAHVSGAGAIVVGVADNVKNGGLTEQSDPEMYTLLRSAPDNWGGNHLMVIVDSAMPLAAIEPWVRSEVSSIDHTIPVEMEPLNQSLNRLADRPRFLTTLLGFFALTGLVLAVVGLYGLIAFMTTQRTHEIGVRIALGATRANILRLIANDGLRMVLVGLAIGLGTALAVSRMLKTLLFQVSVYDPLTYIVAPLLLSLVALVAILIPARAGTRVEPAVTLRAE</sequence>
<accession>A0A5B9E7A7</accession>
<dbReference type="EMBL" id="CP042806">
    <property type="protein sequence ID" value="QEE26560.1"/>
    <property type="molecule type" value="Genomic_DNA"/>
</dbReference>
<evidence type="ECO:0000256" key="5">
    <source>
        <dbReference type="ARBA" id="ARBA00023136"/>
    </source>
</evidence>
<feature type="domain" description="MacB-like periplasmic core" evidence="9">
    <location>
        <begin position="599"/>
        <end position="719"/>
    </location>
</feature>
<evidence type="ECO:0000259" key="9">
    <source>
        <dbReference type="Pfam" id="PF12704"/>
    </source>
</evidence>
<dbReference type="InterPro" id="IPR025857">
    <property type="entry name" value="MacB_PCD"/>
</dbReference>
<evidence type="ECO:0000256" key="3">
    <source>
        <dbReference type="ARBA" id="ARBA00022692"/>
    </source>
</evidence>
<reference evidence="10 11" key="1">
    <citation type="submission" date="2019-08" db="EMBL/GenBank/DDBJ databases">
        <title>Complete genome sequence of Terriglobus albidus strain ORNL.</title>
        <authorList>
            <person name="Podar M."/>
        </authorList>
    </citation>
    <scope>NUCLEOTIDE SEQUENCE [LARGE SCALE GENOMIC DNA]</scope>
    <source>
        <strain evidence="10 11">ORNL</strain>
    </source>
</reference>
<feature type="transmembrane region" description="Helical" evidence="7">
    <location>
        <begin position="444"/>
        <end position="465"/>
    </location>
</feature>
<dbReference type="InterPro" id="IPR047928">
    <property type="entry name" value="Perm_prefix_1"/>
</dbReference>
<evidence type="ECO:0000256" key="1">
    <source>
        <dbReference type="ARBA" id="ARBA00004651"/>
    </source>
</evidence>
<feature type="transmembrane region" description="Helical" evidence="7">
    <location>
        <begin position="485"/>
        <end position="508"/>
    </location>
</feature>
<dbReference type="PANTHER" id="PTHR30572">
    <property type="entry name" value="MEMBRANE COMPONENT OF TRANSPORTER-RELATED"/>
    <property type="match status" value="1"/>
</dbReference>
<dbReference type="InterPro" id="IPR003838">
    <property type="entry name" value="ABC3_permease_C"/>
</dbReference>
<dbReference type="NCBIfam" id="TIGR03434">
    <property type="entry name" value="ADOP"/>
    <property type="match status" value="1"/>
</dbReference>
<feature type="transmembrane region" description="Helical" evidence="7">
    <location>
        <begin position="844"/>
        <end position="864"/>
    </location>
</feature>